<reference evidence="1 2" key="1">
    <citation type="submission" date="2016-05" db="EMBL/GenBank/DDBJ databases">
        <title>Single-cell genome of chain-forming Candidatus Thiomargarita nelsonii and comparison to other large sulfur-oxidizing bacteria.</title>
        <authorList>
            <person name="Winkel M."/>
            <person name="Salman V."/>
            <person name="Woyke T."/>
            <person name="Schulz-Vogt H."/>
            <person name="Richter M."/>
            <person name="Flood B."/>
            <person name="Bailey J."/>
            <person name="Amann R."/>
            <person name="Mussmann M."/>
        </authorList>
    </citation>
    <scope>NUCLEOTIDE SEQUENCE [LARGE SCALE GENOMIC DNA]</scope>
    <source>
        <strain evidence="1 2">THI036</strain>
    </source>
</reference>
<dbReference type="EMBL" id="LUTY01002065">
    <property type="protein sequence ID" value="OAD20845.1"/>
    <property type="molecule type" value="Genomic_DNA"/>
</dbReference>
<organism evidence="1 2">
    <name type="scientific">Candidatus Thiomargarita nelsonii</name>
    <dbReference type="NCBI Taxonomy" id="1003181"/>
    <lineage>
        <taxon>Bacteria</taxon>
        <taxon>Pseudomonadati</taxon>
        <taxon>Pseudomonadota</taxon>
        <taxon>Gammaproteobacteria</taxon>
        <taxon>Thiotrichales</taxon>
        <taxon>Thiotrichaceae</taxon>
        <taxon>Thiomargarita</taxon>
    </lineage>
</organism>
<name>A0A176RYL3_9GAMM</name>
<comment type="caution">
    <text evidence="1">The sequence shown here is derived from an EMBL/GenBank/DDBJ whole genome shotgun (WGS) entry which is preliminary data.</text>
</comment>
<dbReference type="AlphaFoldDB" id="A0A176RYL3"/>
<protein>
    <submittedName>
        <fullName evidence="1">Uncharacterized protein</fullName>
    </submittedName>
</protein>
<sequence>MALSRTSKCPAMRSMVSASNKSVAYSQTPWNCPSWTSMLRVRSNLAIGYSAFSTVRSKPGISSSAASLFCKTNMT</sequence>
<gene>
    <name evidence="1" type="ORF">THIOM_003424</name>
</gene>
<proteinExistence type="predicted"/>
<evidence type="ECO:0000313" key="2">
    <source>
        <dbReference type="Proteomes" id="UP000076962"/>
    </source>
</evidence>
<accession>A0A176RYL3</accession>
<evidence type="ECO:0000313" key="1">
    <source>
        <dbReference type="EMBL" id="OAD20845.1"/>
    </source>
</evidence>
<keyword evidence="2" id="KW-1185">Reference proteome</keyword>
<dbReference type="Proteomes" id="UP000076962">
    <property type="component" value="Unassembled WGS sequence"/>
</dbReference>